<protein>
    <submittedName>
        <fullName evidence="2">Uncharacterized protein</fullName>
    </submittedName>
</protein>
<comment type="caution">
    <text evidence="2">The sequence shown here is derived from an EMBL/GenBank/DDBJ whole genome shotgun (WGS) entry which is preliminary data.</text>
</comment>
<reference evidence="2 3" key="1">
    <citation type="submission" date="2021-06" db="EMBL/GenBank/DDBJ databases">
        <title>Caerostris extrusa draft genome.</title>
        <authorList>
            <person name="Kono N."/>
            <person name="Arakawa K."/>
        </authorList>
    </citation>
    <scope>NUCLEOTIDE SEQUENCE [LARGE SCALE GENOMIC DNA]</scope>
</reference>
<feature type="region of interest" description="Disordered" evidence="1">
    <location>
        <begin position="1"/>
        <end position="28"/>
    </location>
</feature>
<evidence type="ECO:0000313" key="3">
    <source>
        <dbReference type="Proteomes" id="UP001054945"/>
    </source>
</evidence>
<organism evidence="2 3">
    <name type="scientific">Caerostris extrusa</name>
    <name type="common">Bark spider</name>
    <name type="synonym">Caerostris bankana</name>
    <dbReference type="NCBI Taxonomy" id="172846"/>
    <lineage>
        <taxon>Eukaryota</taxon>
        <taxon>Metazoa</taxon>
        <taxon>Ecdysozoa</taxon>
        <taxon>Arthropoda</taxon>
        <taxon>Chelicerata</taxon>
        <taxon>Arachnida</taxon>
        <taxon>Araneae</taxon>
        <taxon>Araneomorphae</taxon>
        <taxon>Entelegynae</taxon>
        <taxon>Araneoidea</taxon>
        <taxon>Araneidae</taxon>
        <taxon>Caerostris</taxon>
    </lineage>
</organism>
<evidence type="ECO:0000313" key="2">
    <source>
        <dbReference type="EMBL" id="GIY19534.1"/>
    </source>
</evidence>
<proteinExistence type="predicted"/>
<evidence type="ECO:0000256" key="1">
    <source>
        <dbReference type="SAM" id="MobiDB-lite"/>
    </source>
</evidence>
<keyword evidence="3" id="KW-1185">Reference proteome</keyword>
<accession>A0AAV4RCG1</accession>
<dbReference type="Proteomes" id="UP001054945">
    <property type="component" value="Unassembled WGS sequence"/>
</dbReference>
<dbReference type="EMBL" id="BPLR01007768">
    <property type="protein sequence ID" value="GIY19534.1"/>
    <property type="molecule type" value="Genomic_DNA"/>
</dbReference>
<gene>
    <name evidence="2" type="ORF">CEXT_489031</name>
</gene>
<name>A0AAV4RCG1_CAEEX</name>
<feature type="compositionally biased region" description="Polar residues" evidence="1">
    <location>
        <begin position="18"/>
        <end position="28"/>
    </location>
</feature>
<sequence length="76" mass="8488">MSSLHPSGSLRGSEKESAQNSPDPCLSFPNNAISRPGLGFEGLHWPLHKYLREYLIKENLVLSRLITWAILSLEPS</sequence>
<dbReference type="AlphaFoldDB" id="A0AAV4RCG1"/>